<sequence length="135" mass="14737">MVEKSLQAILIVDDEPRNRRLLDAFLSAEGYVAIHASNGQEALALAIEKQPGALLLDLMMPDMDGFQVLQKLKDNPATQAIPVMIVSALDDLAARQRVLASGADDFLGKPVDRWELSLRLQRLLHKGEAGGAHDN</sequence>
<evidence type="ECO:0000313" key="5">
    <source>
        <dbReference type="Proteomes" id="UP000712570"/>
    </source>
</evidence>
<dbReference type="InterPro" id="IPR050595">
    <property type="entry name" value="Bact_response_regulator"/>
</dbReference>
<evidence type="ECO:0000259" key="3">
    <source>
        <dbReference type="PROSITE" id="PS50110"/>
    </source>
</evidence>
<dbReference type="PANTHER" id="PTHR44591:SF3">
    <property type="entry name" value="RESPONSE REGULATORY DOMAIN-CONTAINING PROTEIN"/>
    <property type="match status" value="1"/>
</dbReference>
<dbReference type="Gene3D" id="3.40.50.2300">
    <property type="match status" value="1"/>
</dbReference>
<dbReference type="Pfam" id="PF00072">
    <property type="entry name" value="Response_reg"/>
    <property type="match status" value="1"/>
</dbReference>
<dbReference type="RefSeq" id="WP_166822430.1">
    <property type="nucleotide sequence ID" value="NZ_JAAOLX010000002.1"/>
</dbReference>
<comment type="caution">
    <text evidence="4">The sequence shown here is derived from an EMBL/GenBank/DDBJ whole genome shotgun (WGS) entry which is preliminary data.</text>
</comment>
<dbReference type="SUPFAM" id="SSF52172">
    <property type="entry name" value="CheY-like"/>
    <property type="match status" value="1"/>
</dbReference>
<evidence type="ECO:0000256" key="1">
    <source>
        <dbReference type="ARBA" id="ARBA00022553"/>
    </source>
</evidence>
<dbReference type="PANTHER" id="PTHR44591">
    <property type="entry name" value="STRESS RESPONSE REGULATOR PROTEIN 1"/>
    <property type="match status" value="1"/>
</dbReference>
<organism evidence="4 5">
    <name type="scientific">Iodobacter violaceini</name>
    <dbReference type="NCBI Taxonomy" id="3044271"/>
    <lineage>
        <taxon>Bacteria</taxon>
        <taxon>Pseudomonadati</taxon>
        <taxon>Pseudomonadota</taxon>
        <taxon>Betaproteobacteria</taxon>
        <taxon>Neisseriales</taxon>
        <taxon>Chitinibacteraceae</taxon>
        <taxon>Iodobacter</taxon>
    </lineage>
</organism>
<proteinExistence type="predicted"/>
<dbReference type="InterPro" id="IPR001789">
    <property type="entry name" value="Sig_transdc_resp-reg_receiver"/>
</dbReference>
<dbReference type="EMBL" id="JAAOLX010000002">
    <property type="protein sequence ID" value="NHQ85285.1"/>
    <property type="molecule type" value="Genomic_DNA"/>
</dbReference>
<evidence type="ECO:0000313" key="4">
    <source>
        <dbReference type="EMBL" id="NHQ85285.1"/>
    </source>
</evidence>
<name>A0ABX0KMF6_9NEIS</name>
<protein>
    <submittedName>
        <fullName evidence="4">Response regulator</fullName>
    </submittedName>
</protein>
<dbReference type="SMART" id="SM00448">
    <property type="entry name" value="REC"/>
    <property type="match status" value="1"/>
</dbReference>
<evidence type="ECO:0000256" key="2">
    <source>
        <dbReference type="PROSITE-ProRule" id="PRU00169"/>
    </source>
</evidence>
<feature type="domain" description="Response regulatory" evidence="3">
    <location>
        <begin position="8"/>
        <end position="124"/>
    </location>
</feature>
<dbReference type="InterPro" id="IPR011006">
    <property type="entry name" value="CheY-like_superfamily"/>
</dbReference>
<dbReference type="Proteomes" id="UP000712570">
    <property type="component" value="Unassembled WGS sequence"/>
</dbReference>
<keyword evidence="5" id="KW-1185">Reference proteome</keyword>
<dbReference type="PROSITE" id="PS50110">
    <property type="entry name" value="RESPONSE_REGULATORY"/>
    <property type="match status" value="1"/>
</dbReference>
<reference evidence="4 5" key="1">
    <citation type="submission" date="2020-03" db="EMBL/GenBank/DDBJ databases">
        <title>Draft genome sequence of environmentally isolated violet-colored cultures.</title>
        <authorList>
            <person name="Wilson H.S."/>
        </authorList>
    </citation>
    <scope>NUCLEOTIDE SEQUENCE [LARGE SCALE GENOMIC DNA]</scope>
    <source>
        <strain evidence="4 5">HSC-16F04</strain>
    </source>
</reference>
<gene>
    <name evidence="4" type="ORF">HA050_04060</name>
</gene>
<feature type="modified residue" description="4-aspartylphosphate" evidence="2">
    <location>
        <position position="57"/>
    </location>
</feature>
<accession>A0ABX0KMF6</accession>
<keyword evidence="1 2" id="KW-0597">Phosphoprotein</keyword>